<evidence type="ECO:0000313" key="6">
    <source>
        <dbReference type="Proteomes" id="UP000838412"/>
    </source>
</evidence>
<dbReference type="FunFam" id="2.60.120.290:FF:000076">
    <property type="entry name" value="Complement C1r subcomponent like"/>
    <property type="match status" value="1"/>
</dbReference>
<comment type="caution">
    <text evidence="2">Lacks conserved residue(s) required for the propagation of feature annotation.</text>
</comment>
<dbReference type="InterPro" id="IPR016187">
    <property type="entry name" value="CTDL_fold"/>
</dbReference>
<dbReference type="Pfam" id="PF00059">
    <property type="entry name" value="Lectin_C"/>
    <property type="match status" value="1"/>
</dbReference>
<proteinExistence type="predicted"/>
<evidence type="ECO:0000259" key="3">
    <source>
        <dbReference type="PROSITE" id="PS01180"/>
    </source>
</evidence>
<dbReference type="EMBL" id="OV696690">
    <property type="protein sequence ID" value="CAH1266504.1"/>
    <property type="molecule type" value="Genomic_DNA"/>
</dbReference>
<dbReference type="CDD" id="cd00041">
    <property type="entry name" value="CUB"/>
    <property type="match status" value="1"/>
</dbReference>
<evidence type="ECO:0000256" key="1">
    <source>
        <dbReference type="ARBA" id="ARBA00023157"/>
    </source>
</evidence>
<evidence type="ECO:0000313" key="5">
    <source>
        <dbReference type="EMBL" id="CAH1266504.1"/>
    </source>
</evidence>
<dbReference type="AlphaFoldDB" id="A0A8K0EU71"/>
<feature type="domain" description="C-type lectin" evidence="4">
    <location>
        <begin position="32"/>
        <end position="149"/>
    </location>
</feature>
<dbReference type="Gene3D" id="2.60.120.290">
    <property type="entry name" value="Spermadhesin, CUB domain"/>
    <property type="match status" value="1"/>
</dbReference>
<dbReference type="Gene3D" id="3.10.100.10">
    <property type="entry name" value="Mannose-Binding Protein A, subunit A"/>
    <property type="match status" value="1"/>
</dbReference>
<evidence type="ECO:0000259" key="4">
    <source>
        <dbReference type="PROSITE" id="PS50041"/>
    </source>
</evidence>
<feature type="domain" description="CUB" evidence="3">
    <location>
        <begin position="213"/>
        <end position="333"/>
    </location>
</feature>
<dbReference type="SMART" id="SM00034">
    <property type="entry name" value="CLECT"/>
    <property type="match status" value="2"/>
</dbReference>
<dbReference type="SUPFAM" id="SSF49854">
    <property type="entry name" value="Spermadhesin, CUB domain"/>
    <property type="match status" value="1"/>
</dbReference>
<dbReference type="CDD" id="cd00037">
    <property type="entry name" value="CLECT"/>
    <property type="match status" value="2"/>
</dbReference>
<name>A0A8K0EU71_BRALA</name>
<dbReference type="FunFam" id="3.10.100.10:FF:000202">
    <property type="entry name" value="Uncharacterized protein"/>
    <property type="match status" value="1"/>
</dbReference>
<dbReference type="PANTHER" id="PTHR23250">
    <property type="entry name" value="DYSFERLIN-RELATED"/>
    <property type="match status" value="1"/>
</dbReference>
<evidence type="ECO:0000256" key="2">
    <source>
        <dbReference type="PROSITE-ProRule" id="PRU00059"/>
    </source>
</evidence>
<keyword evidence="1" id="KW-1015">Disulfide bond</keyword>
<organism evidence="5 6">
    <name type="scientific">Branchiostoma lanceolatum</name>
    <name type="common">Common lancelet</name>
    <name type="synonym">Amphioxus lanceolatum</name>
    <dbReference type="NCBI Taxonomy" id="7740"/>
    <lineage>
        <taxon>Eukaryota</taxon>
        <taxon>Metazoa</taxon>
        <taxon>Chordata</taxon>
        <taxon>Cephalochordata</taxon>
        <taxon>Leptocardii</taxon>
        <taxon>Amphioxiformes</taxon>
        <taxon>Branchiostomatidae</taxon>
        <taxon>Branchiostoma</taxon>
    </lineage>
</organism>
<accession>A0A8K0EU71</accession>
<dbReference type="Proteomes" id="UP000838412">
    <property type="component" value="Chromosome 5"/>
</dbReference>
<dbReference type="InterPro" id="IPR016186">
    <property type="entry name" value="C-type_lectin-like/link_sf"/>
</dbReference>
<gene>
    <name evidence="5" type="primary">NCAN</name>
    <name evidence="5" type="ORF">BLAG_LOCUS20085</name>
</gene>
<dbReference type="Pfam" id="PF00431">
    <property type="entry name" value="CUB"/>
    <property type="match status" value="1"/>
</dbReference>
<dbReference type="InterPro" id="IPR001304">
    <property type="entry name" value="C-type_lectin-like"/>
</dbReference>
<dbReference type="SUPFAM" id="SSF56436">
    <property type="entry name" value="C-type lectin-like"/>
    <property type="match status" value="2"/>
</dbReference>
<dbReference type="PROSITE" id="PS50041">
    <property type="entry name" value="C_TYPE_LECTIN_2"/>
    <property type="match status" value="1"/>
</dbReference>
<dbReference type="SMART" id="SM00042">
    <property type="entry name" value="CUB"/>
    <property type="match status" value="1"/>
</dbReference>
<dbReference type="PROSITE" id="PS01180">
    <property type="entry name" value="CUB"/>
    <property type="match status" value="1"/>
</dbReference>
<dbReference type="PANTHER" id="PTHR23250:SF1">
    <property type="entry name" value="TECTONIN BETA-PROPELLER REPEAT-CONTAINING PROTEIN 1"/>
    <property type="match status" value="1"/>
</dbReference>
<sequence length="428" mass="48294">MDKIIWKLGLLGCPVKDNRVKDISCGKGWTMFEEHCYQKFSSPLVWWAAENYCQVLDGHLAAVNTPQENEFLRDNIGNGWIGMKLDAIVIKKERQKNLNFTWSDGSIVGDLFKDQDISFDDFQEYIFRLNDPFCGFLEEHGPWSLQPCSIIEKEFICEKDPSSYHSDDCETAANFSLTEFSETTEGELNAYIPDMTVCDDCMASKTSCGNIQCGSADQYRCGLIYSPGYPTAFPSSVICLWTIDGPRGSFITLLLLDVDLPGYSGGACTSRVLQVRDRFLTVGWNTIHGLCRGEGEQKRYVSSSNEMRLAMLATSNNDDFGKSRGFMATFNVSTFTASRQVQHLPDDSGLYDIYRDRTFVWTDGWSPMDIRTGFPQPDGAKINFCVAIVMKNVWGTDQWYDVACDDRATRSFICKRAAERVTHLGHNA</sequence>
<reference evidence="5" key="1">
    <citation type="submission" date="2022-01" db="EMBL/GenBank/DDBJ databases">
        <authorList>
            <person name="Braso-Vives M."/>
        </authorList>
    </citation>
    <scope>NUCLEOTIDE SEQUENCE</scope>
</reference>
<protein>
    <submittedName>
        <fullName evidence="5">NCAN protein</fullName>
    </submittedName>
</protein>
<dbReference type="InterPro" id="IPR000859">
    <property type="entry name" value="CUB_dom"/>
</dbReference>
<keyword evidence="6" id="KW-1185">Reference proteome</keyword>
<dbReference type="OrthoDB" id="6159835at2759"/>
<dbReference type="InterPro" id="IPR051513">
    <property type="entry name" value="Tectonin_beta-prop"/>
</dbReference>
<dbReference type="InterPro" id="IPR035914">
    <property type="entry name" value="Sperma_CUB_dom_sf"/>
</dbReference>